<dbReference type="SUPFAM" id="SSF52402">
    <property type="entry name" value="Adenine nucleotide alpha hydrolases-like"/>
    <property type="match status" value="1"/>
</dbReference>
<dbReference type="GO" id="GO:0005829">
    <property type="term" value="C:cytosol"/>
    <property type="evidence" value="ECO:0007669"/>
    <property type="project" value="TreeGrafter"/>
</dbReference>
<dbReference type="InterPro" id="IPR001962">
    <property type="entry name" value="Asn_synthase"/>
</dbReference>
<feature type="site" description="Important for beta-aspartyl-AMP intermediate formation" evidence="7">
    <location>
        <position position="316"/>
    </location>
</feature>
<evidence type="ECO:0000256" key="4">
    <source>
        <dbReference type="ARBA" id="ARBA00022741"/>
    </source>
</evidence>
<evidence type="ECO:0000256" key="2">
    <source>
        <dbReference type="ARBA" id="ARBA00005752"/>
    </source>
</evidence>
<evidence type="ECO:0000256" key="5">
    <source>
        <dbReference type="ARBA" id="ARBA00022840"/>
    </source>
</evidence>
<evidence type="ECO:0000256" key="1">
    <source>
        <dbReference type="ARBA" id="ARBA00005187"/>
    </source>
</evidence>
<comment type="similarity">
    <text evidence="2">Belongs to the asparagine synthetase family.</text>
</comment>
<dbReference type="EMBL" id="JABBXH010000006">
    <property type="protein sequence ID" value="NMP33054.1"/>
    <property type="molecule type" value="Genomic_DNA"/>
</dbReference>
<organism evidence="10 11">
    <name type="scientific">Thalassotalea algicola</name>
    <dbReference type="NCBI Taxonomy" id="2716224"/>
    <lineage>
        <taxon>Bacteria</taxon>
        <taxon>Pseudomonadati</taxon>
        <taxon>Pseudomonadota</taxon>
        <taxon>Gammaproteobacteria</taxon>
        <taxon>Alteromonadales</taxon>
        <taxon>Colwelliaceae</taxon>
        <taxon>Thalassotalea</taxon>
    </lineage>
</organism>
<dbReference type="Proteomes" id="UP000568664">
    <property type="component" value="Unassembled WGS sequence"/>
</dbReference>
<dbReference type="InterPro" id="IPR014729">
    <property type="entry name" value="Rossmann-like_a/b/a_fold"/>
</dbReference>
<dbReference type="EC" id="6.3.5.4" evidence="3"/>
<keyword evidence="11" id="KW-1185">Reference proteome</keyword>
<protein>
    <recommendedName>
        <fullName evidence="3">asparagine synthase (glutamine-hydrolyzing)</fullName>
        <ecNumber evidence="3">6.3.5.4</ecNumber>
    </recommendedName>
</protein>
<dbReference type="InterPro" id="IPR017932">
    <property type="entry name" value="GATase_2_dom"/>
</dbReference>
<evidence type="ECO:0000313" key="10">
    <source>
        <dbReference type="EMBL" id="NMP33054.1"/>
    </source>
</evidence>
<dbReference type="GO" id="GO:0006529">
    <property type="term" value="P:asparagine biosynthetic process"/>
    <property type="evidence" value="ECO:0007669"/>
    <property type="project" value="InterPro"/>
</dbReference>
<evidence type="ECO:0000256" key="7">
    <source>
        <dbReference type="PIRSR" id="PIRSR001589-3"/>
    </source>
</evidence>
<dbReference type="CDD" id="cd01991">
    <property type="entry name" value="Asn_synthase_B_C"/>
    <property type="match status" value="1"/>
</dbReference>
<dbReference type="PIRSF" id="PIRSF001589">
    <property type="entry name" value="Asn_synthetase_glu-h"/>
    <property type="match status" value="1"/>
</dbReference>
<dbReference type="Pfam" id="PF00733">
    <property type="entry name" value="Asn_synthase"/>
    <property type="match status" value="1"/>
</dbReference>
<dbReference type="InterPro" id="IPR006426">
    <property type="entry name" value="Asn_synth_AEB"/>
</dbReference>
<sequence>MMGSTASVQHFTIERQDCAPVYVASKAQYQHYEDEALAVFVWGRLLVDNESANAQQLADKIKQSASLDSLYSSFSGKFCIACFDQSSQSLAVVNDHMSIQPFFYSQQSTGLYLSDSLDLIEGNKATVCTISKQGIYNYFYFHCIPAPLTIYQECKKLEPACRLTFVADKTPVKQNLYNPEFSKTLADGGQAEAECLDVIAQGVEQCSTQNCGAFLSGGLDSSTVAGMLANQQENAKTFSIGFKVDAYDETPYAEITAKHFNTDHQVLYLTPEDAVEGFTNVAQYFEEPFGNSSAMAAYFCAKFAKENGVDTLLAGDGGDELFAGNGRYAKQKVFEVFAQTPSLVQSVARGVFVNDFIGKLPVAKKVASYISQADVPLPGRLETYNFINQFGADNMFDETFLQEVDTQAPLMQQQDRYKECRDDDSVHKMLYLDWKFTLADNDLVKVSKMCEMAGVNVEYPLLEKSVVDFSCTIPSEVKLPGSKLRDFYKRACKGFLADDTLTKSKHGFGLPFGVWMKENEQLKTLTMDCLNAFKTRNIVKPSLIDQALESHQSVHAGYYGELIWIMVILELWFQGKDIQEQPVGGEEQVDVA</sequence>
<keyword evidence="5" id="KW-0067">ATP-binding</keyword>
<dbReference type="InterPro" id="IPR029055">
    <property type="entry name" value="Ntn_hydrolases_N"/>
</dbReference>
<evidence type="ECO:0000313" key="11">
    <source>
        <dbReference type="Proteomes" id="UP000568664"/>
    </source>
</evidence>
<dbReference type="GO" id="GO:0005524">
    <property type="term" value="F:ATP binding"/>
    <property type="evidence" value="ECO:0007669"/>
    <property type="project" value="UniProtKB-KW"/>
</dbReference>
<dbReference type="AlphaFoldDB" id="A0A7Y0LEH7"/>
<dbReference type="SUPFAM" id="SSF56235">
    <property type="entry name" value="N-terminal nucleophile aminohydrolases (Ntn hydrolases)"/>
    <property type="match status" value="1"/>
</dbReference>
<dbReference type="Gene3D" id="3.60.20.10">
    <property type="entry name" value="Glutamine Phosphoribosylpyrophosphate, subunit 1, domain 1"/>
    <property type="match status" value="1"/>
</dbReference>
<keyword evidence="4" id="KW-0547">Nucleotide-binding</keyword>
<reference evidence="10 11" key="1">
    <citation type="submission" date="2020-04" db="EMBL/GenBank/DDBJ databases">
        <title>Thalassotalea sp. M1531, isolated from the surface of marine red alga.</title>
        <authorList>
            <person name="Pang L."/>
            <person name="Lu D.-C."/>
        </authorList>
    </citation>
    <scope>NUCLEOTIDE SEQUENCE [LARGE SCALE GENOMIC DNA]</scope>
    <source>
        <strain evidence="10 11">M1531</strain>
    </source>
</reference>
<feature type="domain" description="Asparagine synthetase" evidence="8">
    <location>
        <begin position="207"/>
        <end position="573"/>
    </location>
</feature>
<comment type="catalytic activity">
    <reaction evidence="6">
        <text>L-aspartate + L-glutamine + ATP + H2O = L-asparagine + L-glutamate + AMP + diphosphate + H(+)</text>
        <dbReference type="Rhea" id="RHEA:12228"/>
        <dbReference type="ChEBI" id="CHEBI:15377"/>
        <dbReference type="ChEBI" id="CHEBI:15378"/>
        <dbReference type="ChEBI" id="CHEBI:29985"/>
        <dbReference type="ChEBI" id="CHEBI:29991"/>
        <dbReference type="ChEBI" id="CHEBI:30616"/>
        <dbReference type="ChEBI" id="CHEBI:33019"/>
        <dbReference type="ChEBI" id="CHEBI:58048"/>
        <dbReference type="ChEBI" id="CHEBI:58359"/>
        <dbReference type="ChEBI" id="CHEBI:456215"/>
        <dbReference type="EC" id="6.3.5.4"/>
    </reaction>
</comment>
<evidence type="ECO:0000256" key="6">
    <source>
        <dbReference type="ARBA" id="ARBA00048741"/>
    </source>
</evidence>
<feature type="domain" description="Glutamine amidotransferase type-2" evidence="9">
    <location>
        <begin position="65"/>
        <end position="116"/>
    </location>
</feature>
<accession>A0A7Y0LEH7</accession>
<comment type="caution">
    <text evidence="10">The sequence shown here is derived from an EMBL/GenBank/DDBJ whole genome shotgun (WGS) entry which is preliminary data.</text>
</comment>
<dbReference type="InterPro" id="IPR051786">
    <property type="entry name" value="ASN_synthetase/amidase"/>
</dbReference>
<comment type="pathway">
    <text evidence="1">Amino-acid biosynthesis; L-asparagine biosynthesis; L-asparagine from L-aspartate (L-Gln route): step 1/1.</text>
</comment>
<proteinExistence type="inferred from homology"/>
<evidence type="ECO:0000259" key="9">
    <source>
        <dbReference type="Pfam" id="PF13537"/>
    </source>
</evidence>
<dbReference type="Pfam" id="PF13537">
    <property type="entry name" value="GATase_7"/>
    <property type="match status" value="1"/>
</dbReference>
<dbReference type="GO" id="GO:0004066">
    <property type="term" value="F:asparagine synthase (glutamine-hydrolyzing) activity"/>
    <property type="evidence" value="ECO:0007669"/>
    <property type="project" value="UniProtKB-EC"/>
</dbReference>
<evidence type="ECO:0000259" key="8">
    <source>
        <dbReference type="Pfam" id="PF00733"/>
    </source>
</evidence>
<dbReference type="PANTHER" id="PTHR43284">
    <property type="entry name" value="ASPARAGINE SYNTHETASE (GLUTAMINE-HYDROLYZING)"/>
    <property type="match status" value="1"/>
</dbReference>
<dbReference type="Gene3D" id="3.40.50.620">
    <property type="entry name" value="HUPs"/>
    <property type="match status" value="2"/>
</dbReference>
<dbReference type="PANTHER" id="PTHR43284:SF1">
    <property type="entry name" value="ASPARAGINE SYNTHETASE"/>
    <property type="match status" value="1"/>
</dbReference>
<name>A0A7Y0LEH7_9GAMM</name>
<evidence type="ECO:0000256" key="3">
    <source>
        <dbReference type="ARBA" id="ARBA00012737"/>
    </source>
</evidence>
<gene>
    <name evidence="10" type="ORF">HII17_15965</name>
</gene>